<evidence type="ECO:0000256" key="4">
    <source>
        <dbReference type="ARBA" id="ARBA00023125"/>
    </source>
</evidence>
<evidence type="ECO:0000313" key="8">
    <source>
        <dbReference type="EMBL" id="GAA3203311.1"/>
    </source>
</evidence>
<feature type="signal peptide" evidence="7">
    <location>
        <begin position="1"/>
        <end position="23"/>
    </location>
</feature>
<organism evidence="8 9">
    <name type="scientific">Actinocorallia longicatena</name>
    <dbReference type="NCBI Taxonomy" id="111803"/>
    <lineage>
        <taxon>Bacteria</taxon>
        <taxon>Bacillati</taxon>
        <taxon>Actinomycetota</taxon>
        <taxon>Actinomycetes</taxon>
        <taxon>Streptosporangiales</taxon>
        <taxon>Thermomonosporaceae</taxon>
        <taxon>Actinocorallia</taxon>
    </lineage>
</organism>
<keyword evidence="6" id="KW-0472">Membrane</keyword>
<dbReference type="Proteomes" id="UP001501237">
    <property type="component" value="Unassembled WGS sequence"/>
</dbReference>
<feature type="chain" id="PRO_5046336119" description="Neocarzinostatin family protein" evidence="7">
    <location>
        <begin position="24"/>
        <end position="196"/>
    </location>
</feature>
<evidence type="ECO:0000256" key="6">
    <source>
        <dbReference type="SAM" id="Phobius"/>
    </source>
</evidence>
<evidence type="ECO:0008006" key="10">
    <source>
        <dbReference type="Google" id="ProtNLM"/>
    </source>
</evidence>
<dbReference type="SUPFAM" id="SSF49319">
    <property type="entry name" value="Actinoxanthin-like"/>
    <property type="match status" value="1"/>
</dbReference>
<dbReference type="RefSeq" id="WP_344824413.1">
    <property type="nucleotide sequence ID" value="NZ_BAAAUV010000004.1"/>
</dbReference>
<accession>A0ABP6Q4P8</accession>
<evidence type="ECO:0000256" key="1">
    <source>
        <dbReference type="ARBA" id="ARBA00010648"/>
    </source>
</evidence>
<keyword evidence="3" id="KW-0044">Antibiotic</keyword>
<evidence type="ECO:0000256" key="7">
    <source>
        <dbReference type="SAM" id="SignalP"/>
    </source>
</evidence>
<dbReference type="InterPro" id="IPR002186">
    <property type="entry name" value="Neocarzinostatin_fam"/>
</dbReference>
<dbReference type="Pfam" id="PF00960">
    <property type="entry name" value="Neocarzinostat"/>
    <property type="match status" value="1"/>
</dbReference>
<reference evidence="9" key="1">
    <citation type="journal article" date="2019" name="Int. J. Syst. Evol. Microbiol.">
        <title>The Global Catalogue of Microorganisms (GCM) 10K type strain sequencing project: providing services to taxonomists for standard genome sequencing and annotation.</title>
        <authorList>
            <consortium name="The Broad Institute Genomics Platform"/>
            <consortium name="The Broad Institute Genome Sequencing Center for Infectious Disease"/>
            <person name="Wu L."/>
            <person name="Ma J."/>
        </authorList>
    </citation>
    <scope>NUCLEOTIDE SEQUENCE [LARGE SCALE GENOMIC DNA]</scope>
    <source>
        <strain evidence="9">JCM 9377</strain>
    </source>
</reference>
<dbReference type="EMBL" id="BAAAUV010000004">
    <property type="protein sequence ID" value="GAA3203311.1"/>
    <property type="molecule type" value="Genomic_DNA"/>
</dbReference>
<keyword evidence="4" id="KW-0238">DNA-binding</keyword>
<keyword evidence="6" id="KW-1133">Transmembrane helix</keyword>
<name>A0ABP6Q4P8_9ACTN</name>
<evidence type="ECO:0000256" key="5">
    <source>
        <dbReference type="ARBA" id="ARBA00023157"/>
    </source>
</evidence>
<dbReference type="Gene3D" id="2.60.40.230">
    <property type="entry name" value="Neocarzinostatin-like"/>
    <property type="match status" value="1"/>
</dbReference>
<feature type="transmembrane region" description="Helical" evidence="6">
    <location>
        <begin position="169"/>
        <end position="187"/>
    </location>
</feature>
<evidence type="ECO:0000256" key="3">
    <source>
        <dbReference type="ARBA" id="ARBA00023022"/>
    </source>
</evidence>
<keyword evidence="2" id="KW-0929">Antimicrobial</keyword>
<comment type="caution">
    <text evidence="8">The sequence shown here is derived from an EMBL/GenBank/DDBJ whole genome shotgun (WGS) entry which is preliminary data.</text>
</comment>
<proteinExistence type="inferred from homology"/>
<dbReference type="InterPro" id="IPR027273">
    <property type="entry name" value="Neocarzinostatin-like"/>
</dbReference>
<keyword evidence="9" id="KW-1185">Reference proteome</keyword>
<gene>
    <name evidence="8" type="ORF">GCM10010468_17340</name>
</gene>
<keyword evidence="7" id="KW-0732">Signal</keyword>
<comment type="similarity">
    <text evidence="1">Belongs to the neocarzinostatin family.</text>
</comment>
<evidence type="ECO:0000313" key="9">
    <source>
        <dbReference type="Proteomes" id="UP001501237"/>
    </source>
</evidence>
<sequence>MKRLPLLLLPALIVTAVPAPALAAAPPVVKVSAVTGLTEGQKITVTGEGFQPGLKQIAVGMCREGYTNGPDDCDLDGGAAFVNADGNGRIRTVTLTVHAAFKGFDCRKRQCVIGVAPLPGTVPSAVEKANTAVVNVAFEGAEFQPATAAPSAAATTAASDPDGVGGPSWPLWLLTAGLLVIVTVVAARNQSLRRIT</sequence>
<keyword evidence="6" id="KW-0812">Transmembrane</keyword>
<protein>
    <recommendedName>
        <fullName evidence="10">Neocarzinostatin family protein</fullName>
    </recommendedName>
</protein>
<keyword evidence="5" id="KW-1015">Disulfide bond</keyword>
<evidence type="ECO:0000256" key="2">
    <source>
        <dbReference type="ARBA" id="ARBA00022529"/>
    </source>
</evidence>